<dbReference type="InterPro" id="IPR048273">
    <property type="entry name" value="Luciferase"/>
</dbReference>
<feature type="compositionally biased region" description="Low complexity" evidence="1">
    <location>
        <begin position="110"/>
        <end position="121"/>
    </location>
</feature>
<dbReference type="GeneID" id="19303209"/>
<evidence type="ECO:0000259" key="2">
    <source>
        <dbReference type="Pfam" id="PF17648"/>
    </source>
</evidence>
<organism evidence="3 4">
    <name type="scientific">Gloeophyllum trabeum (strain ATCC 11539 / FP-39264 / Madison 617)</name>
    <name type="common">Brown rot fungus</name>
    <dbReference type="NCBI Taxonomy" id="670483"/>
    <lineage>
        <taxon>Eukaryota</taxon>
        <taxon>Fungi</taxon>
        <taxon>Dikarya</taxon>
        <taxon>Basidiomycota</taxon>
        <taxon>Agaricomycotina</taxon>
        <taxon>Agaricomycetes</taxon>
        <taxon>Gloeophyllales</taxon>
        <taxon>Gloeophyllaceae</taxon>
        <taxon>Gloeophyllum</taxon>
    </lineage>
</organism>
<feature type="region of interest" description="Disordered" evidence="1">
    <location>
        <begin position="106"/>
        <end position="129"/>
    </location>
</feature>
<proteinExistence type="predicted"/>
<reference evidence="3 4" key="1">
    <citation type="journal article" date="2012" name="Science">
        <title>The Paleozoic origin of enzymatic lignin decomposition reconstructed from 31 fungal genomes.</title>
        <authorList>
            <person name="Floudas D."/>
            <person name="Binder M."/>
            <person name="Riley R."/>
            <person name="Barry K."/>
            <person name="Blanchette R.A."/>
            <person name="Henrissat B."/>
            <person name="Martinez A.T."/>
            <person name="Otillar R."/>
            <person name="Spatafora J.W."/>
            <person name="Yadav J.S."/>
            <person name="Aerts A."/>
            <person name="Benoit I."/>
            <person name="Boyd A."/>
            <person name="Carlson A."/>
            <person name="Copeland A."/>
            <person name="Coutinho P.M."/>
            <person name="de Vries R.P."/>
            <person name="Ferreira P."/>
            <person name="Findley K."/>
            <person name="Foster B."/>
            <person name="Gaskell J."/>
            <person name="Glotzer D."/>
            <person name="Gorecki P."/>
            <person name="Heitman J."/>
            <person name="Hesse C."/>
            <person name="Hori C."/>
            <person name="Igarashi K."/>
            <person name="Jurgens J.A."/>
            <person name="Kallen N."/>
            <person name="Kersten P."/>
            <person name="Kohler A."/>
            <person name="Kuees U."/>
            <person name="Kumar T.K.A."/>
            <person name="Kuo A."/>
            <person name="LaButti K."/>
            <person name="Larrondo L.F."/>
            <person name="Lindquist E."/>
            <person name="Ling A."/>
            <person name="Lombard V."/>
            <person name="Lucas S."/>
            <person name="Lundell T."/>
            <person name="Martin R."/>
            <person name="McLaughlin D.J."/>
            <person name="Morgenstern I."/>
            <person name="Morin E."/>
            <person name="Murat C."/>
            <person name="Nagy L.G."/>
            <person name="Nolan M."/>
            <person name="Ohm R.A."/>
            <person name="Patyshakuliyeva A."/>
            <person name="Rokas A."/>
            <person name="Ruiz-Duenas F.J."/>
            <person name="Sabat G."/>
            <person name="Salamov A."/>
            <person name="Samejima M."/>
            <person name="Schmutz J."/>
            <person name="Slot J.C."/>
            <person name="St John F."/>
            <person name="Stenlid J."/>
            <person name="Sun H."/>
            <person name="Sun S."/>
            <person name="Syed K."/>
            <person name="Tsang A."/>
            <person name="Wiebenga A."/>
            <person name="Young D."/>
            <person name="Pisabarro A."/>
            <person name="Eastwood D.C."/>
            <person name="Martin F."/>
            <person name="Cullen D."/>
            <person name="Grigoriev I.V."/>
            <person name="Hibbett D.S."/>
        </authorList>
    </citation>
    <scope>NUCLEOTIDE SEQUENCE [LARGE SCALE GENOMIC DNA]</scope>
    <source>
        <strain evidence="3 4">ATCC 11539</strain>
    </source>
</reference>
<dbReference type="OMA" id="RWTLPQR"/>
<dbReference type="Pfam" id="PF17648">
    <property type="entry name" value="Luciferase"/>
    <property type="match status" value="1"/>
</dbReference>
<dbReference type="Proteomes" id="UP000030669">
    <property type="component" value="Unassembled WGS sequence"/>
</dbReference>
<accession>S7RZ05</accession>
<dbReference type="KEGG" id="gtr:GLOTRDRAFT_134934"/>
<dbReference type="PANTHER" id="PTHR38695:SF1">
    <property type="entry name" value="AMINO ACID PERMEASE_ SLC12A DOMAIN-CONTAINING PROTEIN"/>
    <property type="match status" value="1"/>
</dbReference>
<dbReference type="eggNOG" id="ENOG502S21Z">
    <property type="taxonomic scope" value="Eukaryota"/>
</dbReference>
<evidence type="ECO:0000256" key="1">
    <source>
        <dbReference type="SAM" id="MobiDB-lite"/>
    </source>
</evidence>
<dbReference type="PANTHER" id="PTHR38695">
    <property type="entry name" value="AMINO ACID PERMEASE_ SLC12A DOMAIN-CONTAINING PROTEIN"/>
    <property type="match status" value="1"/>
</dbReference>
<feature type="domain" description="Luciferase" evidence="2">
    <location>
        <begin position="184"/>
        <end position="247"/>
    </location>
</feature>
<sequence length="256" mass="28593">MEHPASTSIWIRLGSSRTGSDIVQRLARSPIAALACTAALLGAIWAIRDYREWKNFGTGGTPPNLSGYWRITKLRMVRLFQRRNLRDPAPLEVKAAPTLLEDIPARKGGRPQILPRPLPQRQKPEPIPPKTKARLLTLMNKMHSEYPELLVLRKSQTEGGSTDAIYVKPDLLNRSSDSSILKLEVAHAHPQDASLHLLLSPADAAEVIKAEWGERFPLSYVPDGWIMVYAPRDDEELEIVEKIVRASVKYATGVSI</sequence>
<keyword evidence="4" id="KW-1185">Reference proteome</keyword>
<dbReference type="OrthoDB" id="5358398at2759"/>
<protein>
    <recommendedName>
        <fullName evidence="2">Luciferase domain-containing protein</fullName>
    </recommendedName>
</protein>
<evidence type="ECO:0000313" key="4">
    <source>
        <dbReference type="Proteomes" id="UP000030669"/>
    </source>
</evidence>
<evidence type="ECO:0000313" key="3">
    <source>
        <dbReference type="EMBL" id="EPQ60210.1"/>
    </source>
</evidence>
<name>S7RZ05_GLOTA</name>
<dbReference type="AlphaFoldDB" id="S7RZ05"/>
<dbReference type="InterPro" id="IPR040841">
    <property type="entry name" value="Luciferase_dom"/>
</dbReference>
<dbReference type="EMBL" id="KB469296">
    <property type="protein sequence ID" value="EPQ60210.1"/>
    <property type="molecule type" value="Genomic_DNA"/>
</dbReference>
<dbReference type="HOGENOM" id="CLU_063954_1_0_1"/>
<gene>
    <name evidence="3" type="ORF">GLOTRDRAFT_134934</name>
</gene>
<dbReference type="RefSeq" id="XP_007860670.1">
    <property type="nucleotide sequence ID" value="XM_007862479.1"/>
</dbReference>